<organism evidence="3 4">
    <name type="scientific">Fimbriimonas ginsengisoli</name>
    <dbReference type="NCBI Taxonomy" id="1005039"/>
    <lineage>
        <taxon>Bacteria</taxon>
        <taxon>Bacillati</taxon>
        <taxon>Armatimonadota</taxon>
        <taxon>Fimbriimonadia</taxon>
        <taxon>Fimbriimonadales</taxon>
        <taxon>Fimbriimonadaceae</taxon>
        <taxon>Fimbriimonas</taxon>
    </lineage>
</organism>
<sequence length="289" mass="31312">MRRKRRWVRLVSWLLVGLLVYAVGCWMLALSYISPMRRHPVRPAGASEVSISGSPPFPAWCTPGLAAGGSKRKVLFVLVHGYGGDRGSWSEMLVELDRRGYEAVAPAMPAHDANPDPTCGFGVKEAETVIHAASWAQARFAKPPKTVLVGISMGGAACWLAVERARADAIVSEGSFAVLDDAVRRWFDLLLPGGHVILAPVRWLAKVRSGVDPSTVRPVDGAARWRGRPALVIQGDRDRLMEMSQAKTLSEAAGCPLWVVPGAEHAQCQNLAPAEYVRRLSELADALAH</sequence>
<feature type="transmembrane region" description="Helical" evidence="1">
    <location>
        <begin position="12"/>
        <end position="33"/>
    </location>
</feature>
<dbReference type="PANTHER" id="PTHR43689">
    <property type="entry name" value="HYDROLASE"/>
    <property type="match status" value="1"/>
</dbReference>
<keyword evidence="1" id="KW-0812">Transmembrane</keyword>
<name>A0A931PTT5_FIMGI</name>
<evidence type="ECO:0000313" key="4">
    <source>
        <dbReference type="Proteomes" id="UP000727962"/>
    </source>
</evidence>
<evidence type="ECO:0000256" key="1">
    <source>
        <dbReference type="SAM" id="Phobius"/>
    </source>
</evidence>
<keyword evidence="3" id="KW-0378">Hydrolase</keyword>
<dbReference type="InterPro" id="IPR000073">
    <property type="entry name" value="AB_hydrolase_1"/>
</dbReference>
<dbReference type="GO" id="GO:0016787">
    <property type="term" value="F:hydrolase activity"/>
    <property type="evidence" value="ECO:0007669"/>
    <property type="project" value="UniProtKB-KW"/>
</dbReference>
<evidence type="ECO:0000259" key="2">
    <source>
        <dbReference type="Pfam" id="PF12697"/>
    </source>
</evidence>
<evidence type="ECO:0000313" key="3">
    <source>
        <dbReference type="EMBL" id="MBI1756748.1"/>
    </source>
</evidence>
<dbReference type="AlphaFoldDB" id="A0A931PTT5"/>
<comment type="caution">
    <text evidence="3">The sequence shown here is derived from an EMBL/GenBank/DDBJ whole genome shotgun (WGS) entry which is preliminary data.</text>
</comment>
<dbReference type="Pfam" id="PF12697">
    <property type="entry name" value="Abhydrolase_6"/>
    <property type="match status" value="1"/>
</dbReference>
<dbReference type="PANTHER" id="PTHR43689:SF8">
    <property type="entry name" value="ALPHA_BETA-HYDROLASES SUPERFAMILY PROTEIN"/>
    <property type="match status" value="1"/>
</dbReference>
<dbReference type="SUPFAM" id="SSF53474">
    <property type="entry name" value="alpha/beta-Hydrolases"/>
    <property type="match status" value="1"/>
</dbReference>
<keyword evidence="1" id="KW-1133">Transmembrane helix</keyword>
<dbReference type="InterPro" id="IPR029058">
    <property type="entry name" value="AB_hydrolase_fold"/>
</dbReference>
<accession>A0A931PTT5</accession>
<dbReference type="Proteomes" id="UP000727962">
    <property type="component" value="Unassembled WGS sequence"/>
</dbReference>
<protein>
    <submittedName>
        <fullName evidence="3">Alpha/beta fold hydrolase</fullName>
    </submittedName>
</protein>
<dbReference type="Gene3D" id="3.40.50.1820">
    <property type="entry name" value="alpha/beta hydrolase"/>
    <property type="match status" value="1"/>
</dbReference>
<keyword evidence="1" id="KW-0472">Membrane</keyword>
<dbReference type="EMBL" id="JACOSL010000039">
    <property type="protein sequence ID" value="MBI1756748.1"/>
    <property type="molecule type" value="Genomic_DNA"/>
</dbReference>
<gene>
    <name evidence="3" type="ORF">HYR64_06540</name>
</gene>
<feature type="domain" description="AB hydrolase-1" evidence="2">
    <location>
        <begin position="76"/>
        <end position="278"/>
    </location>
</feature>
<reference evidence="3" key="1">
    <citation type="submission" date="2020-07" db="EMBL/GenBank/DDBJ databases">
        <title>Huge and variable diversity of episymbiotic CPR bacteria and DPANN archaea in groundwater ecosystems.</title>
        <authorList>
            <person name="He C.Y."/>
            <person name="Keren R."/>
            <person name="Whittaker M."/>
            <person name="Farag I.F."/>
            <person name="Doudna J."/>
            <person name="Cate J.H.D."/>
            <person name="Banfield J.F."/>
        </authorList>
    </citation>
    <scope>NUCLEOTIDE SEQUENCE</scope>
    <source>
        <strain evidence="3">NC_groundwater_17_Pr7_B-0.1um_64_12</strain>
    </source>
</reference>
<proteinExistence type="predicted"/>